<reference evidence="8" key="1">
    <citation type="submission" date="2021-01" db="EMBL/GenBank/DDBJ databases">
        <authorList>
            <person name="Corre E."/>
            <person name="Pelletier E."/>
            <person name="Niang G."/>
            <person name="Scheremetjew M."/>
            <person name="Finn R."/>
            <person name="Kale V."/>
            <person name="Holt S."/>
            <person name="Cochrane G."/>
            <person name="Meng A."/>
            <person name="Brown T."/>
            <person name="Cohen L."/>
        </authorList>
    </citation>
    <scope>NUCLEOTIDE SEQUENCE</scope>
    <source>
        <strain evidence="8">PLY429</strain>
    </source>
</reference>
<keyword evidence="3" id="KW-0689">Ribosomal protein</keyword>
<dbReference type="InterPro" id="IPR022669">
    <property type="entry name" value="Ribosomal_uL2_C"/>
</dbReference>
<proteinExistence type="inferred from homology"/>
<feature type="domain" description="Large ribosomal subunit protein uL2 C-terminal" evidence="6">
    <location>
        <begin position="96"/>
        <end position="231"/>
    </location>
</feature>
<evidence type="ECO:0000256" key="4">
    <source>
        <dbReference type="ARBA" id="ARBA00023274"/>
    </source>
</evidence>
<dbReference type="InterPro" id="IPR012340">
    <property type="entry name" value="NA-bd_OB-fold"/>
</dbReference>
<dbReference type="SMART" id="SM01382">
    <property type="entry name" value="Ribosomal_L2_C"/>
    <property type="match status" value="1"/>
</dbReference>
<dbReference type="PANTHER" id="PTHR13691:SF16">
    <property type="entry name" value="LARGE RIBOSOMAL SUBUNIT PROTEIN UL2"/>
    <property type="match status" value="1"/>
</dbReference>
<dbReference type="FunFam" id="4.10.950.10:FF:000002">
    <property type="entry name" value="60S ribosomal protein L2"/>
    <property type="match status" value="1"/>
</dbReference>
<dbReference type="FunFam" id="2.40.50.140:FF:000020">
    <property type="entry name" value="60S ribosomal protein L2"/>
    <property type="match status" value="1"/>
</dbReference>
<name>A0A7S1T6D2_9CHLO</name>
<dbReference type="InterPro" id="IPR014722">
    <property type="entry name" value="Rib_uL2_dom2"/>
</dbReference>
<evidence type="ECO:0008006" key="9">
    <source>
        <dbReference type="Google" id="ProtNLM"/>
    </source>
</evidence>
<dbReference type="InterPro" id="IPR023672">
    <property type="entry name" value="Ribosomal_uL2_arc_euk"/>
</dbReference>
<evidence type="ECO:0000313" key="8">
    <source>
        <dbReference type="EMBL" id="CAD9218720.1"/>
    </source>
</evidence>
<dbReference type="PIRSF" id="PIRSF002158">
    <property type="entry name" value="Ribosomal_L2"/>
    <property type="match status" value="1"/>
</dbReference>
<dbReference type="InterPro" id="IPR014726">
    <property type="entry name" value="Ribosomal_uL2_dom3"/>
</dbReference>
<comment type="subunit">
    <text evidence="2">Part of the 50S ribosomal subunit.</text>
</comment>
<dbReference type="GO" id="GO:0002181">
    <property type="term" value="P:cytoplasmic translation"/>
    <property type="evidence" value="ECO:0007669"/>
    <property type="project" value="TreeGrafter"/>
</dbReference>
<comment type="similarity">
    <text evidence="1">Belongs to the universal ribosomal protein uL2 family.</text>
</comment>
<dbReference type="InterPro" id="IPR022666">
    <property type="entry name" value="Ribosomal_uL2_RNA-bd_dom"/>
</dbReference>
<dbReference type="Gene3D" id="2.40.50.140">
    <property type="entry name" value="Nucleic acid-binding proteins"/>
    <property type="match status" value="1"/>
</dbReference>
<feature type="region of interest" description="Disordered" evidence="5">
    <location>
        <begin position="1"/>
        <end position="28"/>
    </location>
</feature>
<dbReference type="Pfam" id="PF00181">
    <property type="entry name" value="Ribosomal_L2_N"/>
    <property type="match status" value="1"/>
</dbReference>
<dbReference type="InterPro" id="IPR008991">
    <property type="entry name" value="Translation_prot_SH3-like_sf"/>
</dbReference>
<protein>
    <recommendedName>
        <fullName evidence="9">Ribosomal protein L2 C-terminal domain-containing protein</fullName>
    </recommendedName>
</protein>
<evidence type="ECO:0000256" key="1">
    <source>
        <dbReference type="ARBA" id="ARBA00005636"/>
    </source>
</evidence>
<dbReference type="PANTHER" id="PTHR13691">
    <property type="entry name" value="RIBOSOMAL PROTEIN L2"/>
    <property type="match status" value="1"/>
</dbReference>
<dbReference type="FunFam" id="2.30.30.30:FF:000006">
    <property type="entry name" value="60S ribosomal protein L8"/>
    <property type="match status" value="1"/>
</dbReference>
<evidence type="ECO:0000256" key="3">
    <source>
        <dbReference type="ARBA" id="ARBA00022980"/>
    </source>
</evidence>
<dbReference type="Gene3D" id="2.30.30.30">
    <property type="match status" value="1"/>
</dbReference>
<evidence type="ECO:0000256" key="2">
    <source>
        <dbReference type="ARBA" id="ARBA00011838"/>
    </source>
</evidence>
<dbReference type="GO" id="GO:0003723">
    <property type="term" value="F:RNA binding"/>
    <property type="evidence" value="ECO:0007669"/>
    <property type="project" value="InterPro"/>
</dbReference>
<dbReference type="SUPFAM" id="SSF50249">
    <property type="entry name" value="Nucleic acid-binding proteins"/>
    <property type="match status" value="1"/>
</dbReference>
<dbReference type="InterPro" id="IPR022671">
    <property type="entry name" value="Ribosomal_uL2_CS"/>
</dbReference>
<evidence type="ECO:0000259" key="6">
    <source>
        <dbReference type="SMART" id="SM01382"/>
    </source>
</evidence>
<dbReference type="Gene3D" id="4.10.950.10">
    <property type="entry name" value="Ribosomal protein L2, domain 3"/>
    <property type="match status" value="1"/>
</dbReference>
<dbReference type="PROSITE" id="PS00467">
    <property type="entry name" value="RIBOSOMAL_L2"/>
    <property type="match status" value="1"/>
</dbReference>
<dbReference type="SUPFAM" id="SSF50104">
    <property type="entry name" value="Translation proteins SH3-like domain"/>
    <property type="match status" value="1"/>
</dbReference>
<sequence>MGRIIRGQRKGAGSVFKSHNTHRQGTAQHRKLDAAERNGYIKGVVTDIIHDSGRGAPLAKVTFRHPIKYRHQKELFIAAEGTYSGQFIYCGKKAALNIGNVMPVGEMPEGTIICCVEEKLGDRGALARASGDYALVVAHNVDSGVTRIKLPSGSKKIIPSTSRATVGQIAGGGRTEKPMLKAGAAYHKYKVKRNCWPKVRGVAMNPVEHPHGGGNHQHIGHASTVRRDCPPGKKVGLIAARRTGRLKGTANKDKEQ</sequence>
<dbReference type="AlphaFoldDB" id="A0A7S1T6D2"/>
<dbReference type="GO" id="GO:0022625">
    <property type="term" value="C:cytosolic large ribosomal subunit"/>
    <property type="evidence" value="ECO:0007669"/>
    <property type="project" value="TreeGrafter"/>
</dbReference>
<evidence type="ECO:0000256" key="5">
    <source>
        <dbReference type="SAM" id="MobiDB-lite"/>
    </source>
</evidence>
<accession>A0A7S1T6D2</accession>
<dbReference type="SMART" id="SM01383">
    <property type="entry name" value="Ribosomal_L2"/>
    <property type="match status" value="1"/>
</dbReference>
<evidence type="ECO:0000259" key="7">
    <source>
        <dbReference type="SMART" id="SM01383"/>
    </source>
</evidence>
<gene>
    <name evidence="8" type="ORF">TCHU04912_LOCUS19742</name>
</gene>
<dbReference type="GO" id="GO:0003735">
    <property type="term" value="F:structural constituent of ribosome"/>
    <property type="evidence" value="ECO:0007669"/>
    <property type="project" value="InterPro"/>
</dbReference>
<feature type="domain" description="Large ribosomal subunit protein uL2 RNA-binding" evidence="7">
    <location>
        <begin position="11"/>
        <end position="90"/>
    </location>
</feature>
<dbReference type="EMBL" id="HBGG01038305">
    <property type="protein sequence ID" value="CAD9218720.1"/>
    <property type="molecule type" value="Transcribed_RNA"/>
</dbReference>
<organism evidence="8">
    <name type="scientific">Tetraselmis chuii</name>
    <dbReference type="NCBI Taxonomy" id="63592"/>
    <lineage>
        <taxon>Eukaryota</taxon>
        <taxon>Viridiplantae</taxon>
        <taxon>Chlorophyta</taxon>
        <taxon>core chlorophytes</taxon>
        <taxon>Chlorodendrophyceae</taxon>
        <taxon>Chlorodendrales</taxon>
        <taxon>Chlorodendraceae</taxon>
        <taxon>Tetraselmis</taxon>
    </lineage>
</organism>
<dbReference type="NCBIfam" id="NF007180">
    <property type="entry name" value="PRK09612.1"/>
    <property type="match status" value="1"/>
</dbReference>
<dbReference type="InterPro" id="IPR002171">
    <property type="entry name" value="Ribosomal_uL2"/>
</dbReference>
<keyword evidence="4" id="KW-0687">Ribonucleoprotein</keyword>
<dbReference type="Pfam" id="PF03947">
    <property type="entry name" value="Ribosomal_L2_C"/>
    <property type="match status" value="1"/>
</dbReference>